<evidence type="ECO:0000259" key="5">
    <source>
        <dbReference type="PROSITE" id="PS51077"/>
    </source>
</evidence>
<dbReference type="InterPro" id="IPR036390">
    <property type="entry name" value="WH_DNA-bd_sf"/>
</dbReference>
<organism evidence="7">
    <name type="scientific">Deinococcus sonorensis KR-87</name>
    <dbReference type="NCBI Taxonomy" id="694439"/>
    <lineage>
        <taxon>Bacteria</taxon>
        <taxon>Thermotogati</taxon>
        <taxon>Deinococcota</taxon>
        <taxon>Deinococci</taxon>
        <taxon>Deinococcales</taxon>
        <taxon>Deinococcaceae</taxon>
        <taxon>Deinococcus</taxon>
    </lineage>
</organism>
<dbReference type="PROSITE" id="PS51077">
    <property type="entry name" value="HTH_ICLR"/>
    <property type="match status" value="1"/>
</dbReference>
<protein>
    <submittedName>
        <fullName evidence="7">IclR family transcriptional regulator</fullName>
    </submittedName>
</protein>
<evidence type="ECO:0000259" key="6">
    <source>
        <dbReference type="PROSITE" id="PS51078"/>
    </source>
</evidence>
<evidence type="ECO:0000256" key="1">
    <source>
        <dbReference type="ARBA" id="ARBA00023015"/>
    </source>
</evidence>
<proteinExistence type="predicted"/>
<dbReference type="InterPro" id="IPR014757">
    <property type="entry name" value="Tscrpt_reg_IclR_C"/>
</dbReference>
<dbReference type="GO" id="GO:0003700">
    <property type="term" value="F:DNA-binding transcription factor activity"/>
    <property type="evidence" value="ECO:0007669"/>
    <property type="project" value="TreeGrafter"/>
</dbReference>
<keyword evidence="1" id="KW-0805">Transcription regulation</keyword>
<dbReference type="Gene3D" id="3.30.450.40">
    <property type="match status" value="1"/>
</dbReference>
<dbReference type="InterPro" id="IPR050707">
    <property type="entry name" value="HTH_MetabolicPath_Reg"/>
</dbReference>
<sequence>MTTTDSPRRPGRRRTTGASPVRTLERGLHVLSVLGAGGAATLSDLSRRAGLSASTASRLLQTLEKAGYAEWDAASGQWRVGLGAYRVGAAYVGGSGLTGAADPAMQRLVAELGETCNLAVVQGGEAVYIHQVEGRQLVRMFTTLGAGASLHATGVGKALMAWQPPEEVRARLGGGPYPALTPHTLTTLAQYLESLEAVRQQGYALDDQERELGVRCVAAPVHDAAGRVVAALSVSAPTTRLSEARVPETARRVREAAAEVSRRLGYGGPP</sequence>
<dbReference type="RefSeq" id="WP_350244752.1">
    <property type="nucleotide sequence ID" value="NZ_CP158299.1"/>
</dbReference>
<dbReference type="InterPro" id="IPR005471">
    <property type="entry name" value="Tscrpt_reg_IclR_N"/>
</dbReference>
<evidence type="ECO:0000256" key="2">
    <source>
        <dbReference type="ARBA" id="ARBA00023125"/>
    </source>
</evidence>
<dbReference type="GO" id="GO:0003677">
    <property type="term" value="F:DNA binding"/>
    <property type="evidence" value="ECO:0007669"/>
    <property type="project" value="UniProtKB-KW"/>
</dbReference>
<dbReference type="Pfam" id="PF09339">
    <property type="entry name" value="HTH_IclR"/>
    <property type="match status" value="1"/>
</dbReference>
<keyword evidence="2" id="KW-0238">DNA-binding</keyword>
<keyword evidence="3" id="KW-0804">Transcription</keyword>
<dbReference type="PANTHER" id="PTHR30136:SF24">
    <property type="entry name" value="HTH-TYPE TRANSCRIPTIONAL REPRESSOR ALLR"/>
    <property type="match status" value="1"/>
</dbReference>
<feature type="domain" description="IclR-ED" evidence="6">
    <location>
        <begin position="83"/>
        <end position="266"/>
    </location>
</feature>
<feature type="domain" description="HTH iclR-type" evidence="5">
    <location>
        <begin position="21"/>
        <end position="82"/>
    </location>
</feature>
<dbReference type="SUPFAM" id="SSF46785">
    <property type="entry name" value="Winged helix' DNA-binding domain"/>
    <property type="match status" value="1"/>
</dbReference>
<dbReference type="KEGG" id="dsc:ABOD76_10305"/>
<dbReference type="GO" id="GO:0045892">
    <property type="term" value="P:negative regulation of DNA-templated transcription"/>
    <property type="evidence" value="ECO:0007669"/>
    <property type="project" value="TreeGrafter"/>
</dbReference>
<gene>
    <name evidence="7" type="ORF">ABOD76_10305</name>
</gene>
<dbReference type="Gene3D" id="1.10.10.10">
    <property type="entry name" value="Winged helix-like DNA-binding domain superfamily/Winged helix DNA-binding domain"/>
    <property type="match status" value="1"/>
</dbReference>
<dbReference type="Pfam" id="PF01614">
    <property type="entry name" value="IclR_C"/>
    <property type="match status" value="1"/>
</dbReference>
<dbReference type="AlphaFoldDB" id="A0AAU7UE45"/>
<feature type="region of interest" description="Disordered" evidence="4">
    <location>
        <begin position="1"/>
        <end position="21"/>
    </location>
</feature>
<dbReference type="SMART" id="SM00346">
    <property type="entry name" value="HTH_ICLR"/>
    <property type="match status" value="1"/>
</dbReference>
<evidence type="ECO:0000256" key="4">
    <source>
        <dbReference type="SAM" id="MobiDB-lite"/>
    </source>
</evidence>
<dbReference type="PANTHER" id="PTHR30136">
    <property type="entry name" value="HELIX-TURN-HELIX TRANSCRIPTIONAL REGULATOR, ICLR FAMILY"/>
    <property type="match status" value="1"/>
</dbReference>
<evidence type="ECO:0000313" key="7">
    <source>
        <dbReference type="EMBL" id="XBV86675.1"/>
    </source>
</evidence>
<dbReference type="InterPro" id="IPR029016">
    <property type="entry name" value="GAF-like_dom_sf"/>
</dbReference>
<name>A0AAU7UE45_9DEIO</name>
<dbReference type="EMBL" id="CP158299">
    <property type="protein sequence ID" value="XBV86675.1"/>
    <property type="molecule type" value="Genomic_DNA"/>
</dbReference>
<dbReference type="PROSITE" id="PS51078">
    <property type="entry name" value="ICLR_ED"/>
    <property type="match status" value="1"/>
</dbReference>
<dbReference type="InterPro" id="IPR036388">
    <property type="entry name" value="WH-like_DNA-bd_sf"/>
</dbReference>
<reference evidence="7" key="1">
    <citation type="submission" date="2024-06" db="EMBL/GenBank/DDBJ databases">
        <title>Draft Genome Sequence of Deinococcus sonorensis Type Strain KR-87, a Biofilm Producing Representative of the Genus Deinococcus.</title>
        <authorList>
            <person name="Boren L.S."/>
            <person name="Grosso R.A."/>
            <person name="Hugenberg-Cox A.N."/>
            <person name="Hill J.T.E."/>
            <person name="Albert C.M."/>
            <person name="Tuohy J.M."/>
        </authorList>
    </citation>
    <scope>NUCLEOTIDE SEQUENCE</scope>
    <source>
        <strain evidence="7">KR-87</strain>
    </source>
</reference>
<dbReference type="SUPFAM" id="SSF55781">
    <property type="entry name" value="GAF domain-like"/>
    <property type="match status" value="1"/>
</dbReference>
<accession>A0AAU7UE45</accession>
<evidence type="ECO:0000256" key="3">
    <source>
        <dbReference type="ARBA" id="ARBA00023163"/>
    </source>
</evidence>